<name>A0A4Z2FGF6_9TELE</name>
<dbReference type="AlphaFoldDB" id="A0A4Z2FGF6"/>
<evidence type="ECO:0000256" key="1">
    <source>
        <dbReference type="SAM" id="MobiDB-lite"/>
    </source>
</evidence>
<evidence type="ECO:0000313" key="2">
    <source>
        <dbReference type="EMBL" id="TNN40258.1"/>
    </source>
</evidence>
<evidence type="ECO:0000313" key="3">
    <source>
        <dbReference type="Proteomes" id="UP000314294"/>
    </source>
</evidence>
<dbReference type="Proteomes" id="UP000314294">
    <property type="component" value="Unassembled WGS sequence"/>
</dbReference>
<sequence length="173" mass="18791">MEQPSREPLSMALLMMLKRSAGAFFSSNISVTPPVKSSKPSDVLPPDSASALQNSVPSAEWTNSSFPSFTGSRSSITTSTHSPNCQNCRRKTQISYGYLLRIPLWSFKGFQRPFLEVGPFNNLSMVKTRSGRHLEVEDAGVALLVALAVRNHAAQEVVVQGQRGDGCQQPAVP</sequence>
<gene>
    <name evidence="2" type="ORF">EYF80_049572</name>
</gene>
<organism evidence="2 3">
    <name type="scientific">Liparis tanakae</name>
    <name type="common">Tanaka's snailfish</name>
    <dbReference type="NCBI Taxonomy" id="230148"/>
    <lineage>
        <taxon>Eukaryota</taxon>
        <taxon>Metazoa</taxon>
        <taxon>Chordata</taxon>
        <taxon>Craniata</taxon>
        <taxon>Vertebrata</taxon>
        <taxon>Euteleostomi</taxon>
        <taxon>Actinopterygii</taxon>
        <taxon>Neopterygii</taxon>
        <taxon>Teleostei</taxon>
        <taxon>Neoteleostei</taxon>
        <taxon>Acanthomorphata</taxon>
        <taxon>Eupercaria</taxon>
        <taxon>Perciformes</taxon>
        <taxon>Cottioidei</taxon>
        <taxon>Cottales</taxon>
        <taxon>Liparidae</taxon>
        <taxon>Liparis</taxon>
    </lineage>
</organism>
<accession>A0A4Z2FGF6</accession>
<dbReference type="EMBL" id="SRLO01001205">
    <property type="protein sequence ID" value="TNN40258.1"/>
    <property type="molecule type" value="Genomic_DNA"/>
</dbReference>
<comment type="caution">
    <text evidence="2">The sequence shown here is derived from an EMBL/GenBank/DDBJ whole genome shotgun (WGS) entry which is preliminary data.</text>
</comment>
<feature type="region of interest" description="Disordered" evidence="1">
    <location>
        <begin position="32"/>
        <end position="51"/>
    </location>
</feature>
<reference evidence="2 3" key="1">
    <citation type="submission" date="2019-03" db="EMBL/GenBank/DDBJ databases">
        <title>First draft genome of Liparis tanakae, snailfish: a comprehensive survey of snailfish specific genes.</title>
        <authorList>
            <person name="Kim W."/>
            <person name="Song I."/>
            <person name="Jeong J.-H."/>
            <person name="Kim D."/>
            <person name="Kim S."/>
            <person name="Ryu S."/>
            <person name="Song J.Y."/>
            <person name="Lee S.K."/>
        </authorList>
    </citation>
    <scope>NUCLEOTIDE SEQUENCE [LARGE SCALE GENOMIC DNA]</scope>
    <source>
        <tissue evidence="2">Muscle</tissue>
    </source>
</reference>
<keyword evidence="3" id="KW-1185">Reference proteome</keyword>
<proteinExistence type="predicted"/>
<feature type="compositionally biased region" description="Low complexity" evidence="1">
    <location>
        <begin position="32"/>
        <end position="48"/>
    </location>
</feature>
<protein>
    <submittedName>
        <fullName evidence="2">Uncharacterized protein</fullName>
    </submittedName>
</protein>